<keyword evidence="3" id="KW-1185">Reference proteome</keyword>
<dbReference type="Proteomes" id="UP000190285">
    <property type="component" value="Unassembled WGS sequence"/>
</dbReference>
<organism evidence="2 3">
    <name type="scientific">Maledivibacter halophilus</name>
    <dbReference type="NCBI Taxonomy" id="36842"/>
    <lineage>
        <taxon>Bacteria</taxon>
        <taxon>Bacillati</taxon>
        <taxon>Bacillota</taxon>
        <taxon>Clostridia</taxon>
        <taxon>Peptostreptococcales</taxon>
        <taxon>Caminicellaceae</taxon>
        <taxon>Maledivibacter</taxon>
    </lineage>
</organism>
<evidence type="ECO:0000313" key="3">
    <source>
        <dbReference type="Proteomes" id="UP000190285"/>
    </source>
</evidence>
<protein>
    <submittedName>
        <fullName evidence="2">Cyclic lactone autoinducer peptide</fullName>
    </submittedName>
</protein>
<dbReference type="PROSITE" id="PS51257">
    <property type="entry name" value="PROKAR_LIPOPROTEIN"/>
    <property type="match status" value="1"/>
</dbReference>
<dbReference type="STRING" id="36842.SAMN02194393_03850"/>
<sequence length="40" mass="4508">MKRRLLQMAIAVLTFLAFTNAAAACWGGNYQPKLPEQLRD</sequence>
<evidence type="ECO:0000256" key="1">
    <source>
        <dbReference type="SAM" id="SignalP"/>
    </source>
</evidence>
<dbReference type="RefSeq" id="WP_079493875.1">
    <property type="nucleotide sequence ID" value="NZ_FUZT01000010.1"/>
</dbReference>
<proteinExistence type="predicted"/>
<dbReference type="EMBL" id="FUZT01000010">
    <property type="protein sequence ID" value="SKC83233.1"/>
    <property type="molecule type" value="Genomic_DNA"/>
</dbReference>
<accession>A0A1T5M519</accession>
<feature type="signal peptide" evidence="1">
    <location>
        <begin position="1"/>
        <end position="23"/>
    </location>
</feature>
<keyword evidence="1" id="KW-0732">Signal</keyword>
<dbReference type="InterPro" id="IPR009229">
    <property type="entry name" value="AgrD"/>
</dbReference>
<dbReference type="AlphaFoldDB" id="A0A1T5M519"/>
<reference evidence="3" key="1">
    <citation type="submission" date="2017-02" db="EMBL/GenBank/DDBJ databases">
        <authorList>
            <person name="Varghese N."/>
            <person name="Submissions S."/>
        </authorList>
    </citation>
    <scope>NUCLEOTIDE SEQUENCE [LARGE SCALE GENOMIC DNA]</scope>
    <source>
        <strain evidence="3">M1</strain>
    </source>
</reference>
<gene>
    <name evidence="2" type="ORF">SAMN02194393_03850</name>
</gene>
<name>A0A1T5M519_9FIRM</name>
<evidence type="ECO:0000313" key="2">
    <source>
        <dbReference type="EMBL" id="SKC83233.1"/>
    </source>
</evidence>
<feature type="chain" id="PRO_5012052540" evidence="1">
    <location>
        <begin position="24"/>
        <end position="40"/>
    </location>
</feature>
<dbReference type="NCBIfam" id="TIGR04223">
    <property type="entry name" value="quorum_AgrD"/>
    <property type="match status" value="1"/>
</dbReference>